<accession>A0ABT0Q776</accession>
<dbReference type="EMBL" id="JAMFMB010000036">
    <property type="protein sequence ID" value="MCL6285731.1"/>
    <property type="molecule type" value="Genomic_DNA"/>
</dbReference>
<dbReference type="SUPFAM" id="SSF55298">
    <property type="entry name" value="YjgF-like"/>
    <property type="match status" value="1"/>
</dbReference>
<protein>
    <submittedName>
        <fullName evidence="1">RidA family protein</fullName>
    </submittedName>
</protein>
<dbReference type="Pfam" id="PF01042">
    <property type="entry name" value="Ribonuc_L-PSP"/>
    <property type="match status" value="1"/>
</dbReference>
<dbReference type="InterPro" id="IPR035959">
    <property type="entry name" value="RutC-like_sf"/>
</dbReference>
<dbReference type="RefSeq" id="WP_249712878.1">
    <property type="nucleotide sequence ID" value="NZ_JAMFMB010000036.1"/>
</dbReference>
<gene>
    <name evidence="1" type="ORF">M3P21_19560</name>
</gene>
<sequence length="118" mass="12846">MTIRRIETGPRMAQAVVSNGHVFLAGQVGTGATTREQAKGILQKIDHLLQKAGSSRSHLLSANIWLTDMSDFSEMNEVWDAWIDAEHPPARACVQSQLALPELKVEIAVIAQVEDKGG</sequence>
<dbReference type="Proteomes" id="UP001203880">
    <property type="component" value="Unassembled WGS sequence"/>
</dbReference>
<reference evidence="1" key="1">
    <citation type="submission" date="2022-05" db="EMBL/GenBank/DDBJ databases">
        <authorList>
            <person name="Park J.-S."/>
        </authorList>
    </citation>
    <scope>NUCLEOTIDE SEQUENCE</scope>
    <source>
        <strain evidence="1">2012CJ41-6</strain>
    </source>
</reference>
<proteinExistence type="predicted"/>
<name>A0ABT0Q776_9RHOB</name>
<dbReference type="CDD" id="cd06150">
    <property type="entry name" value="YjgF_YER057c_UK114_like_2"/>
    <property type="match status" value="1"/>
</dbReference>
<dbReference type="InterPro" id="IPR035709">
    <property type="entry name" value="YoaB-like"/>
</dbReference>
<evidence type="ECO:0000313" key="1">
    <source>
        <dbReference type="EMBL" id="MCL6285731.1"/>
    </source>
</evidence>
<dbReference type="PANTHER" id="PTHR47328:SF1">
    <property type="entry name" value="RUTC FAMILY PROTEIN YOAB"/>
    <property type="match status" value="1"/>
</dbReference>
<organism evidence="1 2">
    <name type="scientific">Ruegeria spongiae</name>
    <dbReference type="NCBI Taxonomy" id="2942209"/>
    <lineage>
        <taxon>Bacteria</taxon>
        <taxon>Pseudomonadati</taxon>
        <taxon>Pseudomonadota</taxon>
        <taxon>Alphaproteobacteria</taxon>
        <taxon>Rhodobacterales</taxon>
        <taxon>Roseobacteraceae</taxon>
        <taxon>Ruegeria</taxon>
    </lineage>
</organism>
<keyword evidence="2" id="KW-1185">Reference proteome</keyword>
<dbReference type="Gene3D" id="3.30.1330.40">
    <property type="entry name" value="RutC-like"/>
    <property type="match status" value="1"/>
</dbReference>
<dbReference type="PANTHER" id="PTHR47328">
    <property type="match status" value="1"/>
</dbReference>
<dbReference type="InterPro" id="IPR006175">
    <property type="entry name" value="YjgF/YER057c/UK114"/>
</dbReference>
<comment type="caution">
    <text evidence="1">The sequence shown here is derived from an EMBL/GenBank/DDBJ whole genome shotgun (WGS) entry which is preliminary data.</text>
</comment>
<evidence type="ECO:0000313" key="2">
    <source>
        <dbReference type="Proteomes" id="UP001203880"/>
    </source>
</evidence>